<dbReference type="InterPro" id="IPR008271">
    <property type="entry name" value="Ser/Thr_kinase_AS"/>
</dbReference>
<evidence type="ECO:0000256" key="10">
    <source>
        <dbReference type="PROSITE-ProRule" id="PRU10141"/>
    </source>
</evidence>
<keyword evidence="13" id="KW-1185">Reference proteome</keyword>
<feature type="compositionally biased region" description="Basic residues" evidence="11">
    <location>
        <begin position="94"/>
        <end position="103"/>
    </location>
</feature>
<keyword evidence="3" id="KW-0723">Serine/threonine-protein kinase</keyword>
<dbReference type="PROSITE" id="PS00107">
    <property type="entry name" value="PROTEIN_KINASE_ATP"/>
    <property type="match status" value="1"/>
</dbReference>
<dbReference type="InterPro" id="IPR050108">
    <property type="entry name" value="CDK"/>
</dbReference>
<evidence type="ECO:0000256" key="6">
    <source>
        <dbReference type="ARBA" id="ARBA00022777"/>
    </source>
</evidence>
<dbReference type="InterPro" id="IPR000719">
    <property type="entry name" value="Prot_kinase_dom"/>
</dbReference>
<dbReference type="PROSITE" id="PS00108">
    <property type="entry name" value="PROTEIN_KINASE_ST"/>
    <property type="match status" value="1"/>
</dbReference>
<dbReference type="GO" id="GO:0005829">
    <property type="term" value="C:cytosol"/>
    <property type="evidence" value="ECO:0007669"/>
    <property type="project" value="TreeGrafter"/>
</dbReference>
<dbReference type="GO" id="GO:0004693">
    <property type="term" value="F:cyclin-dependent protein serine/threonine kinase activity"/>
    <property type="evidence" value="ECO:0007669"/>
    <property type="project" value="UniProtKB-EC"/>
</dbReference>
<evidence type="ECO:0000256" key="2">
    <source>
        <dbReference type="ARBA" id="ARBA00012425"/>
    </source>
</evidence>
<evidence type="ECO:0000256" key="5">
    <source>
        <dbReference type="ARBA" id="ARBA00022741"/>
    </source>
</evidence>
<keyword evidence="5 10" id="KW-0547">Nucleotide-binding</keyword>
<evidence type="ECO:0000313" key="13">
    <source>
        <dbReference type="Proteomes" id="UP000887540"/>
    </source>
</evidence>
<feature type="domain" description="Protein kinase" evidence="12">
    <location>
        <begin position="236"/>
        <end position="521"/>
    </location>
</feature>
<dbReference type="PANTHER" id="PTHR24056:SF189">
    <property type="entry name" value="PROTEIN KINASE DOMAIN-CONTAINING PROTEIN"/>
    <property type="match status" value="1"/>
</dbReference>
<dbReference type="FunFam" id="3.30.200.20:FF:000124">
    <property type="entry name" value="Cyclin-dependent kinase 4"/>
    <property type="match status" value="1"/>
</dbReference>
<sequence length="547" mass="62084">MPTVWNKLTAHLSTWFGDEKSSHLRPSCSLSALNQKNLKVVRSSKSSENLHRINQNALIQPINNRVGSAKESSKSDKRNSKSSSVLSNTLLVFKRGHKSRKKQHENEISTQMPSHENEQYHDVLANVFPMSMSWHNDISNGQTIFADAEVAGEFYEAPYENVTPTKPKRSRSITTMHHTVSHSAAEPFDRIDARHSHGFRTPQSSTAFKCKQTIDANFLSFAHKVEHPVTNSDVMYRRLELLGQGSYASVYKSENRFDGSVVALKEIKLQPQEGLPFTAIREVSLLRGLKHANIVRLISIIHQPHSLILVFEYVKTDLSKFMTNYPDGLNNFMTRIFLFQLLRGLNFCHERKILHRDIKPQNLLISENGELKLADFGLARAKSVPCRTFSHDVVTLWYRPPDVLLGSTQYSTSVDMWGVGCIFAEMATGLPLFPGINDVADQLDKIFSIRGPPNPSTWPEVRELSNYKIYRFSSYFELSWRKVHPILGKLPDNGDLLLSKLLQLNPRERIPASTAMLHPYFSSLPPKIHLLKPTESVISVISGRNFL</sequence>
<dbReference type="WBParaSite" id="ACRNAN_scaffold1348.g16779.t1">
    <property type="protein sequence ID" value="ACRNAN_scaffold1348.g16779.t1"/>
    <property type="gene ID" value="ACRNAN_scaffold1348.g16779"/>
</dbReference>
<comment type="similarity">
    <text evidence="1">Belongs to the protein kinase superfamily. CMGC Ser/Thr protein kinase family. CDC2/CDKX subfamily.</text>
</comment>
<reference evidence="14" key="1">
    <citation type="submission" date="2022-11" db="UniProtKB">
        <authorList>
            <consortium name="WormBaseParasite"/>
        </authorList>
    </citation>
    <scope>IDENTIFICATION</scope>
</reference>
<accession>A0A914CT40</accession>
<dbReference type="SMART" id="SM00220">
    <property type="entry name" value="S_TKc"/>
    <property type="match status" value="1"/>
</dbReference>
<dbReference type="Gene3D" id="3.30.200.20">
    <property type="entry name" value="Phosphorylase Kinase, domain 1"/>
    <property type="match status" value="1"/>
</dbReference>
<dbReference type="FunFam" id="1.10.510.10:FF:000611">
    <property type="entry name" value="CMGC family protein kinase"/>
    <property type="match status" value="1"/>
</dbReference>
<evidence type="ECO:0000256" key="4">
    <source>
        <dbReference type="ARBA" id="ARBA00022679"/>
    </source>
</evidence>
<dbReference type="InterPro" id="IPR017441">
    <property type="entry name" value="Protein_kinase_ATP_BS"/>
</dbReference>
<dbReference type="Pfam" id="PF00069">
    <property type="entry name" value="Pkinase"/>
    <property type="match status" value="1"/>
</dbReference>
<evidence type="ECO:0000259" key="12">
    <source>
        <dbReference type="PROSITE" id="PS50011"/>
    </source>
</evidence>
<protein>
    <recommendedName>
        <fullName evidence="2">cyclin-dependent kinase</fullName>
        <ecNumber evidence="2">2.7.11.22</ecNumber>
    </recommendedName>
</protein>
<evidence type="ECO:0000256" key="3">
    <source>
        <dbReference type="ARBA" id="ARBA00022527"/>
    </source>
</evidence>
<comment type="catalytic activity">
    <reaction evidence="9">
        <text>L-seryl-[protein] + ATP = O-phospho-L-seryl-[protein] + ADP + H(+)</text>
        <dbReference type="Rhea" id="RHEA:17989"/>
        <dbReference type="Rhea" id="RHEA-COMP:9863"/>
        <dbReference type="Rhea" id="RHEA-COMP:11604"/>
        <dbReference type="ChEBI" id="CHEBI:15378"/>
        <dbReference type="ChEBI" id="CHEBI:29999"/>
        <dbReference type="ChEBI" id="CHEBI:30616"/>
        <dbReference type="ChEBI" id="CHEBI:83421"/>
        <dbReference type="ChEBI" id="CHEBI:456216"/>
        <dbReference type="EC" id="2.7.11.22"/>
    </reaction>
</comment>
<comment type="catalytic activity">
    <reaction evidence="8">
        <text>L-threonyl-[protein] + ATP = O-phospho-L-threonyl-[protein] + ADP + H(+)</text>
        <dbReference type="Rhea" id="RHEA:46608"/>
        <dbReference type="Rhea" id="RHEA-COMP:11060"/>
        <dbReference type="Rhea" id="RHEA-COMP:11605"/>
        <dbReference type="ChEBI" id="CHEBI:15378"/>
        <dbReference type="ChEBI" id="CHEBI:30013"/>
        <dbReference type="ChEBI" id="CHEBI:30616"/>
        <dbReference type="ChEBI" id="CHEBI:61977"/>
        <dbReference type="ChEBI" id="CHEBI:456216"/>
        <dbReference type="EC" id="2.7.11.22"/>
    </reaction>
</comment>
<evidence type="ECO:0000256" key="11">
    <source>
        <dbReference type="SAM" id="MobiDB-lite"/>
    </source>
</evidence>
<name>A0A914CT40_9BILA</name>
<evidence type="ECO:0000313" key="14">
    <source>
        <dbReference type="WBParaSite" id="ACRNAN_scaffold1348.g16779.t1"/>
    </source>
</evidence>
<keyword evidence="7 10" id="KW-0067">ATP-binding</keyword>
<dbReference type="PROSITE" id="PS50011">
    <property type="entry name" value="PROTEIN_KINASE_DOM"/>
    <property type="match status" value="1"/>
</dbReference>
<dbReference type="Gene3D" id="1.10.510.10">
    <property type="entry name" value="Transferase(Phosphotransferase) domain 1"/>
    <property type="match status" value="1"/>
</dbReference>
<organism evidence="13 14">
    <name type="scientific">Acrobeloides nanus</name>
    <dbReference type="NCBI Taxonomy" id="290746"/>
    <lineage>
        <taxon>Eukaryota</taxon>
        <taxon>Metazoa</taxon>
        <taxon>Ecdysozoa</taxon>
        <taxon>Nematoda</taxon>
        <taxon>Chromadorea</taxon>
        <taxon>Rhabditida</taxon>
        <taxon>Tylenchina</taxon>
        <taxon>Cephalobomorpha</taxon>
        <taxon>Cephaloboidea</taxon>
        <taxon>Cephalobidae</taxon>
        <taxon>Acrobeloides</taxon>
    </lineage>
</organism>
<dbReference type="GO" id="GO:0030332">
    <property type="term" value="F:cyclin binding"/>
    <property type="evidence" value="ECO:0007669"/>
    <property type="project" value="TreeGrafter"/>
</dbReference>
<keyword evidence="4" id="KW-0808">Transferase</keyword>
<dbReference type="PANTHER" id="PTHR24056">
    <property type="entry name" value="CELL DIVISION PROTEIN KINASE"/>
    <property type="match status" value="1"/>
</dbReference>
<evidence type="ECO:0000256" key="1">
    <source>
        <dbReference type="ARBA" id="ARBA00006485"/>
    </source>
</evidence>
<dbReference type="EC" id="2.7.11.22" evidence="2"/>
<dbReference type="GO" id="GO:0005524">
    <property type="term" value="F:ATP binding"/>
    <property type="evidence" value="ECO:0007669"/>
    <property type="project" value="UniProtKB-UniRule"/>
</dbReference>
<evidence type="ECO:0000256" key="9">
    <source>
        <dbReference type="ARBA" id="ARBA00048367"/>
    </source>
</evidence>
<dbReference type="GO" id="GO:0005634">
    <property type="term" value="C:nucleus"/>
    <property type="evidence" value="ECO:0007669"/>
    <property type="project" value="TreeGrafter"/>
</dbReference>
<proteinExistence type="inferred from homology"/>
<dbReference type="SUPFAM" id="SSF56112">
    <property type="entry name" value="Protein kinase-like (PK-like)"/>
    <property type="match status" value="1"/>
</dbReference>
<keyword evidence="6" id="KW-0418">Kinase</keyword>
<dbReference type="InterPro" id="IPR011009">
    <property type="entry name" value="Kinase-like_dom_sf"/>
</dbReference>
<evidence type="ECO:0000256" key="8">
    <source>
        <dbReference type="ARBA" id="ARBA00047811"/>
    </source>
</evidence>
<feature type="region of interest" description="Disordered" evidence="11">
    <location>
        <begin position="61"/>
        <end position="113"/>
    </location>
</feature>
<dbReference type="AlphaFoldDB" id="A0A914CT40"/>
<evidence type="ECO:0000256" key="7">
    <source>
        <dbReference type="ARBA" id="ARBA00022840"/>
    </source>
</evidence>
<dbReference type="Proteomes" id="UP000887540">
    <property type="component" value="Unplaced"/>
</dbReference>
<feature type="binding site" evidence="10">
    <location>
        <position position="265"/>
    </location>
    <ligand>
        <name>ATP</name>
        <dbReference type="ChEBI" id="CHEBI:30616"/>
    </ligand>
</feature>